<evidence type="ECO:0000256" key="1">
    <source>
        <dbReference type="SAM" id="SignalP"/>
    </source>
</evidence>
<sequence length="64" mass="7609">FVITNNLLRNFLWKVVFTLQILVQRSSGLLCKTLHSFHLNIPYTSQENNYFIFTFSFQFLNSFG</sequence>
<evidence type="ECO:0000313" key="2">
    <source>
        <dbReference type="EMBL" id="KAJ9579666.1"/>
    </source>
</evidence>
<keyword evidence="3" id="KW-1185">Reference proteome</keyword>
<accession>A0AAD7ZFQ8</accession>
<keyword evidence="1" id="KW-0732">Signal</keyword>
<feature type="signal peptide" evidence="1">
    <location>
        <begin position="1"/>
        <end position="28"/>
    </location>
</feature>
<organism evidence="2 3">
    <name type="scientific">Diploptera punctata</name>
    <name type="common">Pacific beetle cockroach</name>
    <dbReference type="NCBI Taxonomy" id="6984"/>
    <lineage>
        <taxon>Eukaryota</taxon>
        <taxon>Metazoa</taxon>
        <taxon>Ecdysozoa</taxon>
        <taxon>Arthropoda</taxon>
        <taxon>Hexapoda</taxon>
        <taxon>Insecta</taxon>
        <taxon>Pterygota</taxon>
        <taxon>Neoptera</taxon>
        <taxon>Polyneoptera</taxon>
        <taxon>Dictyoptera</taxon>
        <taxon>Blattodea</taxon>
        <taxon>Blaberoidea</taxon>
        <taxon>Blaberidae</taxon>
        <taxon>Diplopterinae</taxon>
        <taxon>Diploptera</taxon>
    </lineage>
</organism>
<reference evidence="2" key="1">
    <citation type="journal article" date="2023" name="IScience">
        <title>Live-bearing cockroach genome reveals convergent evolutionary mechanisms linked to viviparity in insects and beyond.</title>
        <authorList>
            <person name="Fouks B."/>
            <person name="Harrison M.C."/>
            <person name="Mikhailova A.A."/>
            <person name="Marchal E."/>
            <person name="English S."/>
            <person name="Carruthers M."/>
            <person name="Jennings E.C."/>
            <person name="Chiamaka E.L."/>
            <person name="Frigard R.A."/>
            <person name="Pippel M."/>
            <person name="Attardo G.M."/>
            <person name="Benoit J.B."/>
            <person name="Bornberg-Bauer E."/>
            <person name="Tobe S.S."/>
        </authorList>
    </citation>
    <scope>NUCLEOTIDE SEQUENCE</scope>
    <source>
        <strain evidence="2">Stay&amp;Tobe</strain>
    </source>
</reference>
<comment type="caution">
    <text evidence="2">The sequence shown here is derived from an EMBL/GenBank/DDBJ whole genome shotgun (WGS) entry which is preliminary data.</text>
</comment>
<feature type="non-terminal residue" evidence="2">
    <location>
        <position position="1"/>
    </location>
</feature>
<gene>
    <name evidence="2" type="ORF">L9F63_004668</name>
</gene>
<feature type="chain" id="PRO_5041912134" evidence="1">
    <location>
        <begin position="29"/>
        <end position="64"/>
    </location>
</feature>
<dbReference type="AlphaFoldDB" id="A0AAD7ZFQ8"/>
<evidence type="ECO:0000313" key="3">
    <source>
        <dbReference type="Proteomes" id="UP001233999"/>
    </source>
</evidence>
<feature type="non-terminal residue" evidence="2">
    <location>
        <position position="64"/>
    </location>
</feature>
<name>A0AAD7ZFQ8_DIPPU</name>
<dbReference type="EMBL" id="JASPKZ010008381">
    <property type="protein sequence ID" value="KAJ9579666.1"/>
    <property type="molecule type" value="Genomic_DNA"/>
</dbReference>
<protein>
    <submittedName>
        <fullName evidence="2">Uncharacterized protein</fullName>
    </submittedName>
</protein>
<dbReference type="Proteomes" id="UP001233999">
    <property type="component" value="Unassembled WGS sequence"/>
</dbReference>
<proteinExistence type="predicted"/>
<reference evidence="2" key="2">
    <citation type="submission" date="2023-05" db="EMBL/GenBank/DDBJ databases">
        <authorList>
            <person name="Fouks B."/>
        </authorList>
    </citation>
    <scope>NUCLEOTIDE SEQUENCE</scope>
    <source>
        <strain evidence="2">Stay&amp;Tobe</strain>
        <tissue evidence="2">Testes</tissue>
    </source>
</reference>